<evidence type="ECO:0000256" key="2">
    <source>
        <dbReference type="ARBA" id="ARBA00022729"/>
    </source>
</evidence>
<dbReference type="PROSITE" id="PS50940">
    <property type="entry name" value="CHIT_BIND_II"/>
    <property type="match status" value="16"/>
</dbReference>
<feature type="domain" description="Chitin-binding type-2" evidence="8">
    <location>
        <begin position="538"/>
        <end position="592"/>
    </location>
</feature>
<evidence type="ECO:0000313" key="9">
    <source>
        <dbReference type="EnsemblMetazoa" id="AALB003982-PA"/>
    </source>
</evidence>
<feature type="domain" description="Chitin-binding type-2" evidence="8">
    <location>
        <begin position="1046"/>
        <end position="1100"/>
    </location>
</feature>
<dbReference type="VEuPathDB" id="VectorBase:AALB003982"/>
<evidence type="ECO:0000313" key="10">
    <source>
        <dbReference type="Proteomes" id="UP000069272"/>
    </source>
</evidence>
<dbReference type="InterPro" id="IPR036508">
    <property type="entry name" value="Chitin-bd_dom_sf"/>
</dbReference>
<dbReference type="Proteomes" id="UP000069272">
    <property type="component" value="Chromosome 3R"/>
</dbReference>
<organism evidence="9 10">
    <name type="scientific">Anopheles albimanus</name>
    <name type="common">New world malaria mosquito</name>
    <dbReference type="NCBI Taxonomy" id="7167"/>
    <lineage>
        <taxon>Eukaryota</taxon>
        <taxon>Metazoa</taxon>
        <taxon>Ecdysozoa</taxon>
        <taxon>Arthropoda</taxon>
        <taxon>Hexapoda</taxon>
        <taxon>Insecta</taxon>
        <taxon>Pterygota</taxon>
        <taxon>Neoptera</taxon>
        <taxon>Endopterygota</taxon>
        <taxon>Diptera</taxon>
        <taxon>Nematocera</taxon>
        <taxon>Culicoidea</taxon>
        <taxon>Culicidae</taxon>
        <taxon>Anophelinae</taxon>
        <taxon>Anopheles</taxon>
    </lineage>
</organism>
<reference evidence="9 10" key="1">
    <citation type="journal article" date="2017" name="G3 (Bethesda)">
        <title>The Physical Genome Mapping of Anopheles albimanus Corrected Scaffold Misassemblies and Identified Interarm Rearrangements in Genus Anopheles.</title>
        <authorList>
            <person name="Artemov G.N."/>
            <person name="Peery A.N."/>
            <person name="Jiang X."/>
            <person name="Tu Z."/>
            <person name="Stegniy V.N."/>
            <person name="Sharakhova M.V."/>
            <person name="Sharakhov I.V."/>
        </authorList>
    </citation>
    <scope>NUCLEOTIDE SEQUENCE [LARGE SCALE GENOMIC DNA]</scope>
    <source>
        <strain evidence="9 10">ALBI9_A</strain>
    </source>
</reference>
<keyword evidence="2 7" id="KW-0732">Signal</keyword>
<protein>
    <recommendedName>
        <fullName evidence="8">Chitin-binding type-2 domain-containing protein</fullName>
    </recommendedName>
</protein>
<feature type="region of interest" description="Disordered" evidence="6">
    <location>
        <begin position="916"/>
        <end position="939"/>
    </location>
</feature>
<evidence type="ECO:0000256" key="7">
    <source>
        <dbReference type="SAM" id="SignalP"/>
    </source>
</evidence>
<feature type="domain" description="Chitin-binding type-2" evidence="8">
    <location>
        <begin position="136"/>
        <end position="196"/>
    </location>
</feature>
<name>A0A182FBU8_ANOAL</name>
<feature type="domain" description="Chitin-binding type-2" evidence="8">
    <location>
        <begin position="659"/>
        <end position="729"/>
    </location>
</feature>
<sequence>MDSRWFLCAIVFVLVEIVVSQNTRCQNLPDGRFINDFTACDGFFTCFRGEAFPGTCPAGYYFNEEEQLCDFNWRVKCLLCPDDPTAPPTLEPIEGNCDFYTLCFQGIGSLRECAEGTLFDRVLGACAVAETVDCDVGLCPSNINPATPVLVPDPADCSSYFICLNGEANQAQCAPTLLFNPETRRCDLEENVECAEGAPSPTSCPATGLHLIGNPADCVSYFVCLDGVQSAAPIDCAPDLIFDVTVAQCRLPDENSLMASKWLLCVIVFVLVQIVVSQNNRCENLPDGRFINDFTACDGFYTCFRGEAFPGTCPEGYYFNEEEQLCDFNWRTLCFQGIGSLRECAEGTLFDRVLGACAVAETVDCDVGLCPSNINPETPVLVPDPADCSSYFICLNGEATPAQCAPTLLFNPETRRCDLEENVECLRLHLIGNPADCVSYFVCLDGVQSADPIDCAPDLFFDITVQQCRLPDENSLVSQNNRCQNLPDGRFINDFTACDGFFTCFRGEAFPDTCPEGYYFNEEEQLCDFNWRVKCLLCPDDPTAPPTLEPIEGNCDFYTLCFQGIGSLRECADGLLFDRVLGACAVADTVDCEAAACPSNINPETPVLVPDPADCSSYFICLNGEATPAQCAPTLLFNPETRRCDLEENVECAEGAPSPTSCPATGFHLIGNPADCVSYFVCLDGVQSAAPLDCASGLIFDITEGQGEAFPGTCPEGYYFNEEEQLCDFNWRVKCMLCPDDPNASPTLEPIEGNCDFYTLCFQGIGTLRECAEGLLFDRVLGACTIADRVDCEAALCPSNVNPATPVLVPDPADCSSYFICLNGEATPAQCAPTLLFNPETRRCDLEENVECAEGAPSPTSCPATGFHMIGNPADCVSFFVCLDGVQSADPIDCASGLIFDITLGQCQIPNENARCADGSSPLDPTTTTEGGGAEPTVPTPEYQRIQQLYLCAIVQCERQQNKMVSKSVLYRALVMASLVATASAQLVGPCAGVQDGVFVNDFSSCEGYFLCENGQPLPAACPPGFFFNEDEQLCDFPQNVFCYVCSQPFGVELYPSPSSCEKFITCSNGVSFEGTCSAGHKFDATQRICMRGDRAQCNTQPGCPAVDNPNEIVFLPGSQSCSEYFLCQAGSAIQRFCAPGLHWNRVAQRCDFPEIAQCPLPQIQH</sequence>
<proteinExistence type="predicted"/>
<keyword evidence="5" id="KW-0325">Glycoprotein</keyword>
<dbReference type="AlphaFoldDB" id="A0A182FBU8"/>
<feature type="domain" description="Chitin-binding type-2" evidence="8">
    <location>
        <begin position="988"/>
        <end position="1045"/>
    </location>
</feature>
<reference evidence="9" key="2">
    <citation type="submission" date="2022-08" db="UniProtKB">
        <authorList>
            <consortium name="EnsemblMetazoa"/>
        </authorList>
    </citation>
    <scope>IDENTIFICATION</scope>
    <source>
        <strain evidence="9">STECLA/ALBI9_A</strain>
    </source>
</reference>
<feature type="domain" description="Chitin-binding type-2" evidence="8">
    <location>
        <begin position="794"/>
        <end position="854"/>
    </location>
</feature>
<feature type="domain" description="Chitin-binding type-2" evidence="8">
    <location>
        <begin position="480"/>
        <end position="537"/>
    </location>
</feature>
<evidence type="ECO:0000256" key="6">
    <source>
        <dbReference type="SAM" id="MobiDB-lite"/>
    </source>
</evidence>
<keyword evidence="3" id="KW-0677">Repeat</keyword>
<feature type="domain" description="Chitin-binding type-2" evidence="8">
    <location>
        <begin position="367"/>
        <end position="427"/>
    </location>
</feature>
<evidence type="ECO:0000256" key="4">
    <source>
        <dbReference type="ARBA" id="ARBA00023157"/>
    </source>
</evidence>
<feature type="signal peptide" evidence="7">
    <location>
        <begin position="1"/>
        <end position="20"/>
    </location>
</feature>
<evidence type="ECO:0000256" key="3">
    <source>
        <dbReference type="ARBA" id="ARBA00022737"/>
    </source>
</evidence>
<keyword evidence="10" id="KW-1185">Reference proteome</keyword>
<evidence type="ECO:0000259" key="8">
    <source>
        <dbReference type="PROSITE" id="PS50940"/>
    </source>
</evidence>
<dbReference type="SUPFAM" id="SSF57625">
    <property type="entry name" value="Invertebrate chitin-binding proteins"/>
    <property type="match status" value="19"/>
</dbReference>
<feature type="domain" description="Chitin-binding type-2" evidence="8">
    <location>
        <begin position="859"/>
        <end position="918"/>
    </location>
</feature>
<dbReference type="InterPro" id="IPR051940">
    <property type="entry name" value="Chitin_bind-dev_reg"/>
</dbReference>
<dbReference type="PANTHER" id="PTHR23301:SF0">
    <property type="entry name" value="CHITIN-BINDING TYPE-2 DOMAIN-CONTAINING PROTEIN-RELATED"/>
    <property type="match status" value="1"/>
</dbReference>
<dbReference type="Pfam" id="PF01607">
    <property type="entry name" value="CBM_14"/>
    <property type="match status" value="17"/>
</dbReference>
<feature type="domain" description="Chitin-binding type-2" evidence="8">
    <location>
        <begin position="80"/>
        <end position="134"/>
    </location>
</feature>
<feature type="compositionally biased region" description="Low complexity" evidence="6">
    <location>
        <begin position="925"/>
        <end position="939"/>
    </location>
</feature>
<dbReference type="VEuPathDB" id="VectorBase:AALB20_029090"/>
<keyword evidence="4" id="KW-1015">Disulfide bond</keyword>
<dbReference type="GO" id="GO:0008061">
    <property type="term" value="F:chitin binding"/>
    <property type="evidence" value="ECO:0007669"/>
    <property type="project" value="UniProtKB-KW"/>
</dbReference>
<feature type="domain" description="Chitin-binding type-2" evidence="8">
    <location>
        <begin position="279"/>
        <end position="336"/>
    </location>
</feature>
<evidence type="ECO:0000256" key="5">
    <source>
        <dbReference type="ARBA" id="ARBA00023180"/>
    </source>
</evidence>
<dbReference type="GO" id="GO:0005576">
    <property type="term" value="C:extracellular region"/>
    <property type="evidence" value="ECO:0007669"/>
    <property type="project" value="InterPro"/>
</dbReference>
<dbReference type="EnsemblMetazoa" id="AALB003982-RA">
    <property type="protein sequence ID" value="AALB003982-PA"/>
    <property type="gene ID" value="AALB003982"/>
</dbReference>
<dbReference type="VEuPathDB" id="VectorBase:AALB20_027336"/>
<feature type="domain" description="Chitin-binding type-2" evidence="8">
    <location>
        <begin position="1101"/>
        <end position="1161"/>
    </location>
</feature>
<evidence type="ECO:0000256" key="1">
    <source>
        <dbReference type="ARBA" id="ARBA00022669"/>
    </source>
</evidence>
<feature type="domain" description="Chitin-binding type-2" evidence="8">
    <location>
        <begin position="594"/>
        <end position="654"/>
    </location>
</feature>
<feature type="domain" description="Chitin-binding type-2" evidence="8">
    <location>
        <begin position="22"/>
        <end position="79"/>
    </location>
</feature>
<dbReference type="Gene3D" id="2.170.140.10">
    <property type="entry name" value="Chitin binding domain"/>
    <property type="match status" value="16"/>
</dbReference>
<dbReference type="SMART" id="SM00494">
    <property type="entry name" value="ChtBD2"/>
    <property type="match status" value="17"/>
</dbReference>
<dbReference type="PANTHER" id="PTHR23301">
    <property type="entry name" value="CHITIN BINDING PERITROPHIN-A"/>
    <property type="match status" value="1"/>
</dbReference>
<feature type="chain" id="PRO_5044016829" description="Chitin-binding type-2 domain-containing protein" evidence="7">
    <location>
        <begin position="21"/>
        <end position="1166"/>
    </location>
</feature>
<keyword evidence="1" id="KW-0147">Chitin-binding</keyword>
<feature type="domain" description="Chitin-binding type-2" evidence="8">
    <location>
        <begin position="201"/>
        <end position="267"/>
    </location>
</feature>
<feature type="domain" description="Chitin-binding type-2" evidence="8">
    <location>
        <begin position="735"/>
        <end position="792"/>
    </location>
</feature>
<dbReference type="InterPro" id="IPR002557">
    <property type="entry name" value="Chitin-bd_dom"/>
</dbReference>
<accession>A0A182FBU8</accession>